<dbReference type="EMBL" id="QGNW01001584">
    <property type="protein sequence ID" value="RVW36056.1"/>
    <property type="molecule type" value="Genomic_DNA"/>
</dbReference>
<evidence type="ECO:0000256" key="1">
    <source>
        <dbReference type="ARBA" id="ARBA00004141"/>
    </source>
</evidence>
<accession>A0A438DL48</accession>
<evidence type="ECO:0000256" key="3">
    <source>
        <dbReference type="ARBA" id="ARBA00022737"/>
    </source>
</evidence>
<keyword evidence="5 7" id="KW-0040">ANK repeat</keyword>
<evidence type="ECO:0000256" key="6">
    <source>
        <dbReference type="ARBA" id="ARBA00023136"/>
    </source>
</evidence>
<keyword evidence="6 9" id="KW-0472">Membrane</keyword>
<name>A0A438DL48_VITVI</name>
<comment type="caution">
    <text evidence="11">The sequence shown here is derived from an EMBL/GenBank/DDBJ whole genome shotgun (WGS) entry which is preliminary data.</text>
</comment>
<comment type="subcellular location">
    <subcellularLocation>
        <location evidence="1">Membrane</location>
        <topology evidence="1">Multi-pass membrane protein</topology>
    </subcellularLocation>
</comment>
<feature type="repeat" description="ANK" evidence="7">
    <location>
        <begin position="156"/>
        <end position="188"/>
    </location>
</feature>
<reference evidence="11 12" key="1">
    <citation type="journal article" date="2018" name="PLoS Genet.">
        <title>Population sequencing reveals clonal diversity and ancestral inbreeding in the grapevine cultivar Chardonnay.</title>
        <authorList>
            <person name="Roach M.J."/>
            <person name="Johnson D.L."/>
            <person name="Bohlmann J."/>
            <person name="van Vuuren H.J."/>
            <person name="Jones S.J."/>
            <person name="Pretorius I.S."/>
            <person name="Schmidt S.A."/>
            <person name="Borneman A.R."/>
        </authorList>
    </citation>
    <scope>NUCLEOTIDE SEQUENCE [LARGE SCALE GENOMIC DNA]</scope>
    <source>
        <strain evidence="12">cv. Chardonnay</strain>
        <tissue evidence="11">Leaf</tissue>
    </source>
</reference>
<dbReference type="InterPro" id="IPR026961">
    <property type="entry name" value="PGG_dom"/>
</dbReference>
<dbReference type="Proteomes" id="UP000288805">
    <property type="component" value="Unassembled WGS sequence"/>
</dbReference>
<evidence type="ECO:0000256" key="5">
    <source>
        <dbReference type="ARBA" id="ARBA00023043"/>
    </source>
</evidence>
<sequence length="658" mass="74144">MDSNSSQVAPVDDSRTQISNRAATQCDRLTKTRHMDPQLYKAAAGGKTKYDLRQILKNFHDLGDELTPMENTVLHIAAQFGKQKCVDLILKEHSDSSLLRRVNKHGDTPLHLAAREGYQKVVEALIHAAKPQPPQPSDIENGVEFHEGMLRTMNQEGDTALHEAVRYRHPKVVKLLIKEDAKFTYGPNHKGNTPLYMAAERGFDDLVDIILENSVTSSDHRGLKGRTALHAAVISKHPEMVYKILEWKKELIKEVDDNGWSPLHCAAYLGYTSIARQLLDKSEHESQVIYLGIKEFDNMTALHIAASRGHKGVAKLLASSYPDCCEQVDDTGNNAIHLFMSQRRHFLKLFCVRWFRARGLLNGKNERGQTPLHLLADFQMDHGTDFIMSQKVDKMALNEDNLTATDIISSAKDSLGRQDSILRKLKSVKARAGPLGWQWILKAINENKGEKRREDRGVRESEDQGGVNRSKDKGEGSGGRGFTEAMKKKGETHLLVATLIATITFAAGLSLPGGHEDDASMAILSKKTAFKIFVVADTTALVLSMAAVCVYFFMTLNNRKEVLHDFFNWGFNLTMYAMAVMMIAFMMGLYTVLPDSAWLVVFVCAICGCFFIFLSYILRKFYSSWKVMIKSSFWLRKFKLFVIKGQQLPLMRRGNHLF</sequence>
<dbReference type="PANTHER" id="PTHR24186:SF53">
    <property type="entry name" value="PGG DOMAIN-CONTAINING PROTEIN"/>
    <property type="match status" value="1"/>
</dbReference>
<dbReference type="InterPro" id="IPR002110">
    <property type="entry name" value="Ankyrin_rpt"/>
</dbReference>
<evidence type="ECO:0000313" key="11">
    <source>
        <dbReference type="EMBL" id="RVW36056.1"/>
    </source>
</evidence>
<evidence type="ECO:0000256" key="4">
    <source>
        <dbReference type="ARBA" id="ARBA00022989"/>
    </source>
</evidence>
<keyword evidence="3" id="KW-0677">Repeat</keyword>
<feature type="transmembrane region" description="Helical" evidence="9">
    <location>
        <begin position="532"/>
        <end position="554"/>
    </location>
</feature>
<feature type="compositionally biased region" description="Basic and acidic residues" evidence="8">
    <location>
        <begin position="450"/>
        <end position="462"/>
    </location>
</feature>
<dbReference type="AlphaFoldDB" id="A0A438DL48"/>
<dbReference type="Gene3D" id="1.25.40.20">
    <property type="entry name" value="Ankyrin repeat-containing domain"/>
    <property type="match status" value="1"/>
</dbReference>
<feature type="transmembrane region" description="Helical" evidence="9">
    <location>
        <begin position="566"/>
        <end position="590"/>
    </location>
</feature>
<keyword evidence="2 9" id="KW-0812">Transmembrane</keyword>
<evidence type="ECO:0000256" key="8">
    <source>
        <dbReference type="SAM" id="MobiDB-lite"/>
    </source>
</evidence>
<dbReference type="PROSITE" id="PS50297">
    <property type="entry name" value="ANK_REP_REGION"/>
    <property type="match status" value="4"/>
</dbReference>
<feature type="transmembrane region" description="Helical" evidence="9">
    <location>
        <begin position="494"/>
        <end position="512"/>
    </location>
</feature>
<evidence type="ECO:0000256" key="2">
    <source>
        <dbReference type="ARBA" id="ARBA00022692"/>
    </source>
</evidence>
<proteinExistence type="predicted"/>
<evidence type="ECO:0000256" key="7">
    <source>
        <dbReference type="PROSITE-ProRule" id="PRU00023"/>
    </source>
</evidence>
<dbReference type="PANTHER" id="PTHR24186">
    <property type="entry name" value="PROTEIN PHOSPHATASE 1 REGULATORY SUBUNIT"/>
    <property type="match status" value="1"/>
</dbReference>
<organism evidence="11 12">
    <name type="scientific">Vitis vinifera</name>
    <name type="common">Grape</name>
    <dbReference type="NCBI Taxonomy" id="29760"/>
    <lineage>
        <taxon>Eukaryota</taxon>
        <taxon>Viridiplantae</taxon>
        <taxon>Streptophyta</taxon>
        <taxon>Embryophyta</taxon>
        <taxon>Tracheophyta</taxon>
        <taxon>Spermatophyta</taxon>
        <taxon>Magnoliopsida</taxon>
        <taxon>eudicotyledons</taxon>
        <taxon>Gunneridae</taxon>
        <taxon>Pentapetalae</taxon>
        <taxon>rosids</taxon>
        <taxon>Vitales</taxon>
        <taxon>Vitaceae</taxon>
        <taxon>Viteae</taxon>
        <taxon>Vitis</taxon>
    </lineage>
</organism>
<dbReference type="Pfam" id="PF13962">
    <property type="entry name" value="PGG"/>
    <property type="match status" value="1"/>
</dbReference>
<feature type="transmembrane region" description="Helical" evidence="9">
    <location>
        <begin position="596"/>
        <end position="618"/>
    </location>
</feature>
<protein>
    <submittedName>
        <fullName evidence="11">Ankyrin repeat-containing protein</fullName>
    </submittedName>
</protein>
<evidence type="ECO:0000313" key="12">
    <source>
        <dbReference type="Proteomes" id="UP000288805"/>
    </source>
</evidence>
<dbReference type="PROSITE" id="PS50088">
    <property type="entry name" value="ANK_REPEAT"/>
    <property type="match status" value="4"/>
</dbReference>
<feature type="region of interest" description="Disordered" evidence="8">
    <location>
        <begin position="450"/>
        <end position="483"/>
    </location>
</feature>
<dbReference type="SUPFAM" id="SSF48403">
    <property type="entry name" value="Ankyrin repeat"/>
    <property type="match status" value="1"/>
</dbReference>
<feature type="region of interest" description="Disordered" evidence="8">
    <location>
        <begin position="1"/>
        <end position="22"/>
    </location>
</feature>
<feature type="repeat" description="ANK" evidence="7">
    <location>
        <begin position="190"/>
        <end position="215"/>
    </location>
</feature>
<dbReference type="Pfam" id="PF12796">
    <property type="entry name" value="Ank_2"/>
    <property type="match status" value="3"/>
</dbReference>
<feature type="repeat" description="ANK" evidence="7">
    <location>
        <begin position="105"/>
        <end position="126"/>
    </location>
</feature>
<dbReference type="GO" id="GO:0016020">
    <property type="term" value="C:membrane"/>
    <property type="evidence" value="ECO:0007669"/>
    <property type="project" value="UniProtKB-SubCell"/>
</dbReference>
<gene>
    <name evidence="11" type="primary">VvCHDh000017_43</name>
    <name evidence="11" type="ORF">CK203_117663</name>
</gene>
<feature type="domain" description="PGG" evidence="10">
    <location>
        <begin position="484"/>
        <end position="592"/>
    </location>
</feature>
<evidence type="ECO:0000259" key="10">
    <source>
        <dbReference type="Pfam" id="PF13962"/>
    </source>
</evidence>
<evidence type="ECO:0000256" key="9">
    <source>
        <dbReference type="SAM" id="Phobius"/>
    </source>
</evidence>
<keyword evidence="4 9" id="KW-1133">Transmembrane helix</keyword>
<feature type="repeat" description="ANK" evidence="7">
    <location>
        <begin position="258"/>
        <end position="282"/>
    </location>
</feature>
<dbReference type="SMART" id="SM00248">
    <property type="entry name" value="ANK"/>
    <property type="match status" value="8"/>
</dbReference>
<dbReference type="InterPro" id="IPR036770">
    <property type="entry name" value="Ankyrin_rpt-contain_sf"/>
</dbReference>